<evidence type="ECO:0000313" key="3">
    <source>
        <dbReference type="Proteomes" id="UP000230423"/>
    </source>
</evidence>
<protein>
    <submittedName>
        <fullName evidence="2">Uncharacterized protein</fullName>
    </submittedName>
</protein>
<dbReference type="Proteomes" id="UP000230423">
    <property type="component" value="Unassembled WGS sequence"/>
</dbReference>
<organism evidence="2 3">
    <name type="scientific">Teladorsagia circumcincta</name>
    <name type="common">Brown stomach worm</name>
    <name type="synonym">Ostertagia circumcincta</name>
    <dbReference type="NCBI Taxonomy" id="45464"/>
    <lineage>
        <taxon>Eukaryota</taxon>
        <taxon>Metazoa</taxon>
        <taxon>Ecdysozoa</taxon>
        <taxon>Nematoda</taxon>
        <taxon>Chromadorea</taxon>
        <taxon>Rhabditida</taxon>
        <taxon>Rhabditina</taxon>
        <taxon>Rhabditomorpha</taxon>
        <taxon>Strongyloidea</taxon>
        <taxon>Trichostrongylidae</taxon>
        <taxon>Teladorsagia</taxon>
    </lineage>
</organism>
<feature type="region of interest" description="Disordered" evidence="1">
    <location>
        <begin position="1"/>
        <end position="41"/>
    </location>
</feature>
<gene>
    <name evidence="2" type="ORF">TELCIR_15573</name>
</gene>
<keyword evidence="3" id="KW-1185">Reference proteome</keyword>
<dbReference type="EMBL" id="KZ351588">
    <property type="protein sequence ID" value="PIO62850.1"/>
    <property type="molecule type" value="Genomic_DNA"/>
</dbReference>
<dbReference type="AlphaFoldDB" id="A0A2G9U047"/>
<proteinExistence type="predicted"/>
<name>A0A2G9U047_TELCI</name>
<reference evidence="2 3" key="1">
    <citation type="submission" date="2015-09" db="EMBL/GenBank/DDBJ databases">
        <title>Draft genome of the parasitic nematode Teladorsagia circumcincta isolate WARC Sus (inbred).</title>
        <authorList>
            <person name="Mitreva M."/>
        </authorList>
    </citation>
    <scope>NUCLEOTIDE SEQUENCE [LARGE SCALE GENOMIC DNA]</scope>
    <source>
        <strain evidence="2 3">S</strain>
    </source>
</reference>
<accession>A0A2G9U047</accession>
<evidence type="ECO:0000313" key="2">
    <source>
        <dbReference type="EMBL" id="PIO62850.1"/>
    </source>
</evidence>
<evidence type="ECO:0000256" key="1">
    <source>
        <dbReference type="SAM" id="MobiDB-lite"/>
    </source>
</evidence>
<sequence length="64" mass="7077">MPQSTKGQAGKRQQPVSKKKDAKPKKPNNVIKKSPKQVSSQLTVHQIFIAADLFVENASPERAH</sequence>